<keyword evidence="4" id="KW-1185">Reference proteome</keyword>
<evidence type="ECO:0000313" key="4">
    <source>
        <dbReference type="Proteomes" id="UP000182350"/>
    </source>
</evidence>
<dbReference type="Proteomes" id="UP000182350">
    <property type="component" value="Unassembled WGS sequence"/>
</dbReference>
<dbReference type="SMART" id="SM00897">
    <property type="entry name" value="FIST"/>
    <property type="match status" value="1"/>
</dbReference>
<dbReference type="Pfam" id="PF10442">
    <property type="entry name" value="FIST_C"/>
    <property type="match status" value="1"/>
</dbReference>
<feature type="domain" description="FIST C-domain" evidence="2">
    <location>
        <begin position="248"/>
        <end position="378"/>
    </location>
</feature>
<dbReference type="PANTHER" id="PTHR40252">
    <property type="entry name" value="BLR0328 PROTEIN"/>
    <property type="match status" value="1"/>
</dbReference>
<evidence type="ECO:0000259" key="1">
    <source>
        <dbReference type="SMART" id="SM00897"/>
    </source>
</evidence>
<feature type="domain" description="FIST" evidence="1">
    <location>
        <begin position="49"/>
        <end position="247"/>
    </location>
</feature>
<accession>A0A1K1YGH2</accession>
<dbReference type="SMART" id="SM01204">
    <property type="entry name" value="FIST_C"/>
    <property type="match status" value="1"/>
</dbReference>
<evidence type="ECO:0000259" key="2">
    <source>
        <dbReference type="SMART" id="SM01204"/>
    </source>
</evidence>
<gene>
    <name evidence="3" type="ORF">SAMN02745752_02215</name>
</gene>
<dbReference type="EMBL" id="FPJW01000008">
    <property type="protein sequence ID" value="SFX60579.1"/>
    <property type="molecule type" value="Genomic_DNA"/>
</dbReference>
<proteinExistence type="predicted"/>
<dbReference type="Pfam" id="PF08495">
    <property type="entry name" value="FIST"/>
    <property type="match status" value="1"/>
</dbReference>
<dbReference type="NCBIfam" id="NF041558">
    <property type="entry name" value="NosP"/>
    <property type="match status" value="1"/>
</dbReference>
<dbReference type="STRING" id="1122209.SAMN02745752_02215"/>
<dbReference type="OrthoDB" id="9807948at2"/>
<reference evidence="3 4" key="1">
    <citation type="submission" date="2016-11" db="EMBL/GenBank/DDBJ databases">
        <authorList>
            <person name="Jaros S."/>
            <person name="Januszkiewicz K."/>
            <person name="Wedrychowicz H."/>
        </authorList>
    </citation>
    <scope>NUCLEOTIDE SEQUENCE [LARGE SCALE GENOMIC DNA]</scope>
    <source>
        <strain evidence="3 4">DSM 21637</strain>
    </source>
</reference>
<sequence length="398" mass="43243">MYAETLNNAAVDGACALSEISPPVLTAASSAADPFKAARELAGTLHHPDLDRVVFFCSAEYNLPQLAEALNQVFSGVPLSGCTTAGELTPDGYACGSIVALGFHRNFFHLNAALIQPLDGFALAEAQQLINRLLQSDHPHRADWRHFALTLFDGLSSQEELVLAALDAALGSTPHFGGSAGDDIHLTNTHVFHDGAFHTQAAVVILVETSLPFDVFTTHHMQPLDSKLVVTEADPLTRRVSELNAEPAAEAYARLIGLTPEQLTPDIFALHPLAVKLGQDYYVRSIQRVNPDLSLDFYCAVGKGSVLTRMQPQAMLQDLETCLSDIESRIGQPLITLGCDCFLRRLESEQRGEREQTSAFLAKHRVIGFNTYGEHHAGLHVNQTFTGVVLGRGKVEKE</sequence>
<name>A0A1K1YGH2_9GAMM</name>
<dbReference type="PANTHER" id="PTHR40252:SF2">
    <property type="entry name" value="BLR0328 PROTEIN"/>
    <property type="match status" value="1"/>
</dbReference>
<dbReference type="InterPro" id="IPR013702">
    <property type="entry name" value="FIST_domain_N"/>
</dbReference>
<protein>
    <submittedName>
        <fullName evidence="3">Uncharacterized conserved protein, contains FIST_N domain</fullName>
    </submittedName>
</protein>
<evidence type="ECO:0000313" key="3">
    <source>
        <dbReference type="EMBL" id="SFX60579.1"/>
    </source>
</evidence>
<dbReference type="AlphaFoldDB" id="A0A1K1YGH2"/>
<dbReference type="InterPro" id="IPR019494">
    <property type="entry name" value="FIST_C"/>
</dbReference>
<organism evidence="3 4">
    <name type="scientific">Marinospirillum alkaliphilum DSM 21637</name>
    <dbReference type="NCBI Taxonomy" id="1122209"/>
    <lineage>
        <taxon>Bacteria</taxon>
        <taxon>Pseudomonadati</taxon>
        <taxon>Pseudomonadota</taxon>
        <taxon>Gammaproteobacteria</taxon>
        <taxon>Oceanospirillales</taxon>
        <taxon>Oceanospirillaceae</taxon>
        <taxon>Marinospirillum</taxon>
    </lineage>
</organism>